<keyword evidence="3 6" id="KW-0812">Transmembrane</keyword>
<evidence type="ECO:0000256" key="6">
    <source>
        <dbReference type="SAM" id="Phobius"/>
    </source>
</evidence>
<name>A0ABM7TG35_9BURK</name>
<feature type="transmembrane region" description="Helical" evidence="6">
    <location>
        <begin position="335"/>
        <end position="357"/>
    </location>
</feature>
<dbReference type="Gene3D" id="1.20.1250.20">
    <property type="entry name" value="MFS general substrate transporter like domains"/>
    <property type="match status" value="2"/>
</dbReference>
<feature type="transmembrane region" description="Helical" evidence="6">
    <location>
        <begin position="235"/>
        <end position="257"/>
    </location>
</feature>
<protein>
    <submittedName>
        <fullName evidence="8">MFS transporter</fullName>
    </submittedName>
</protein>
<dbReference type="InterPro" id="IPR000849">
    <property type="entry name" value="Sugar_P_transporter"/>
</dbReference>
<keyword evidence="5 6" id="KW-0472">Membrane</keyword>
<reference evidence="8 9" key="1">
    <citation type="journal article" date="2022" name="Front. Microbiol.">
        <title>Identification and characterization of a novel class of self-sufficient cytochrome P450 hydroxylase involved in cyclohexanecarboxylate degradation in Paraburkholderia terrae strain KU-64.</title>
        <authorList>
            <person name="Yamamoto T."/>
            <person name="Hasegawa Y."/>
            <person name="Iwaki H."/>
        </authorList>
    </citation>
    <scope>NUCLEOTIDE SEQUENCE [LARGE SCALE GENOMIC DNA]</scope>
    <source>
        <strain evidence="8 9">KU-64</strain>
    </source>
</reference>
<feature type="transmembrane region" description="Helical" evidence="6">
    <location>
        <begin position="87"/>
        <end position="114"/>
    </location>
</feature>
<dbReference type="PANTHER" id="PTHR11662">
    <property type="entry name" value="SOLUTE CARRIER FAMILY 17"/>
    <property type="match status" value="1"/>
</dbReference>
<feature type="transmembrane region" description="Helical" evidence="6">
    <location>
        <begin position="369"/>
        <end position="392"/>
    </location>
</feature>
<evidence type="ECO:0000256" key="3">
    <source>
        <dbReference type="ARBA" id="ARBA00022692"/>
    </source>
</evidence>
<keyword evidence="2" id="KW-1003">Cell membrane</keyword>
<dbReference type="Pfam" id="PF07690">
    <property type="entry name" value="MFS_1"/>
    <property type="match status" value="1"/>
</dbReference>
<evidence type="ECO:0000313" key="9">
    <source>
        <dbReference type="Proteomes" id="UP001319874"/>
    </source>
</evidence>
<dbReference type="Proteomes" id="UP001319874">
    <property type="component" value="Chromosome 1"/>
</dbReference>
<keyword evidence="9" id="KW-1185">Reference proteome</keyword>
<evidence type="ECO:0000256" key="2">
    <source>
        <dbReference type="ARBA" id="ARBA00022475"/>
    </source>
</evidence>
<evidence type="ECO:0000259" key="7">
    <source>
        <dbReference type="PROSITE" id="PS50850"/>
    </source>
</evidence>
<feature type="transmembrane region" description="Helical" evidence="6">
    <location>
        <begin position="48"/>
        <end position="67"/>
    </location>
</feature>
<proteinExistence type="predicted"/>
<dbReference type="EMBL" id="AP024955">
    <property type="protein sequence ID" value="BCZ77850.1"/>
    <property type="molecule type" value="Genomic_DNA"/>
</dbReference>
<dbReference type="PROSITE" id="PS50850">
    <property type="entry name" value="MFS"/>
    <property type="match status" value="1"/>
</dbReference>
<keyword evidence="4 6" id="KW-1133">Transmembrane helix</keyword>
<dbReference type="PIRSF" id="PIRSF002808">
    <property type="entry name" value="Hexose_phosphate_transp"/>
    <property type="match status" value="1"/>
</dbReference>
<evidence type="ECO:0000313" key="8">
    <source>
        <dbReference type="EMBL" id="BCZ77850.1"/>
    </source>
</evidence>
<dbReference type="CDD" id="cd17319">
    <property type="entry name" value="MFS_ExuT_GudP_like"/>
    <property type="match status" value="1"/>
</dbReference>
<evidence type="ECO:0000256" key="5">
    <source>
        <dbReference type="ARBA" id="ARBA00023136"/>
    </source>
</evidence>
<dbReference type="SUPFAM" id="SSF103473">
    <property type="entry name" value="MFS general substrate transporter"/>
    <property type="match status" value="1"/>
</dbReference>
<feature type="transmembrane region" description="Helical" evidence="6">
    <location>
        <begin position="277"/>
        <end position="298"/>
    </location>
</feature>
<comment type="subcellular location">
    <subcellularLocation>
        <location evidence="1">Cell membrane</location>
        <topology evidence="1">Multi-pass membrane protein</topology>
    </subcellularLocation>
</comment>
<sequence length="437" mass="46854">METHTMIKSQRWFVVGLLFLAGVINYLDRAALSIAAPLIQKDLNFSHAQMGIVFSSFFIGYALFNFIGGVASDKFGAKKVFGGAMGIWSIFCGATALASGLVSLIVLRVLFGMGEGPFSSSNSKMVNNWFPRREVASAIGVISSGTPLGGALAGPVVGYMAIQFGWRWAFVAIMVFGLAWLVFWSLATTEHPQQNRRVKPAELDLIVAGQQQASSMEHAPAGKKTGLSFYLKQPIILATALAFFSYNYVLFFFLSWFPTYLTEAHHMSLHDMSIATVIPWVLGSIGLAAGGFITDFILRLTGKPLLSRRIVLSVCLGAAAVCVGFAGRVQSMQGAVALMSVSIFFLYVTGSVYWAVIQDTVRRENVGGVGGFVHLLANLAGVIGPAVTGFIVQATHGAYGSAFVLAGAIAVIGALCALVFIREPKSQKAPVERKLVW</sequence>
<evidence type="ECO:0000256" key="1">
    <source>
        <dbReference type="ARBA" id="ARBA00004651"/>
    </source>
</evidence>
<gene>
    <name evidence="8" type="ORF">PTKU64_15250</name>
</gene>
<dbReference type="InterPro" id="IPR050382">
    <property type="entry name" value="MFS_Na/Anion_cotransporter"/>
</dbReference>
<dbReference type="PANTHER" id="PTHR11662:SF399">
    <property type="entry name" value="FI19708P1-RELATED"/>
    <property type="match status" value="1"/>
</dbReference>
<feature type="transmembrane region" description="Helical" evidence="6">
    <location>
        <begin position="168"/>
        <end position="187"/>
    </location>
</feature>
<feature type="transmembrane region" description="Helical" evidence="6">
    <location>
        <begin position="398"/>
        <end position="421"/>
    </location>
</feature>
<dbReference type="InterPro" id="IPR011701">
    <property type="entry name" value="MFS"/>
</dbReference>
<evidence type="ECO:0000256" key="4">
    <source>
        <dbReference type="ARBA" id="ARBA00022989"/>
    </source>
</evidence>
<dbReference type="InterPro" id="IPR036259">
    <property type="entry name" value="MFS_trans_sf"/>
</dbReference>
<feature type="domain" description="Major facilitator superfamily (MFS) profile" evidence="7">
    <location>
        <begin position="14"/>
        <end position="425"/>
    </location>
</feature>
<dbReference type="InterPro" id="IPR020846">
    <property type="entry name" value="MFS_dom"/>
</dbReference>
<feature type="transmembrane region" description="Helical" evidence="6">
    <location>
        <begin position="310"/>
        <end position="329"/>
    </location>
</feature>
<feature type="transmembrane region" description="Helical" evidence="6">
    <location>
        <begin position="12"/>
        <end position="27"/>
    </location>
</feature>
<organism evidence="8 9">
    <name type="scientific">Paraburkholderia terrae</name>
    <dbReference type="NCBI Taxonomy" id="311230"/>
    <lineage>
        <taxon>Bacteria</taxon>
        <taxon>Pseudomonadati</taxon>
        <taxon>Pseudomonadota</taxon>
        <taxon>Betaproteobacteria</taxon>
        <taxon>Burkholderiales</taxon>
        <taxon>Burkholderiaceae</taxon>
        <taxon>Paraburkholderia</taxon>
    </lineage>
</organism>
<accession>A0ABM7TG35</accession>